<dbReference type="SUPFAM" id="SSF51735">
    <property type="entry name" value="NAD(P)-binding Rossmann-fold domains"/>
    <property type="match status" value="1"/>
</dbReference>
<dbReference type="GeneID" id="54570061"/>
<dbReference type="GO" id="GO:0016646">
    <property type="term" value="F:oxidoreductase activity, acting on the CH-NH group of donors, NAD or NADP as acceptor"/>
    <property type="evidence" value="ECO:0007669"/>
    <property type="project" value="TreeGrafter"/>
</dbReference>
<gene>
    <name evidence="2" type="ORF">M409DRAFT_66107</name>
</gene>
<name>A0A6A6CM40_ZASCE</name>
<sequence>MKVLLLGATGNLGSRILPALLTHGHTVVAYVRSAQKLQSLLPESVFRQITTIKGDATDVNAIKTAILDSKCDAIVTAAGVAAMAPWAKSDLPKIFQAILQAVRQAGEERGQPLRFWCLGGTGVLYYPGTQSMLSSYIPVFLEHRQNVALLRELPPNSVDWSMLCPGNMTPESSDFNVPTKTSQGKLIAQAANPPSWQHLWVRFIPVIGKSIEMAINFSRYDTKLEQNAELIAADLEEGHDSRFVGTTVGIISGSK</sequence>
<evidence type="ECO:0000313" key="2">
    <source>
        <dbReference type="EMBL" id="KAF2166992.1"/>
    </source>
</evidence>
<dbReference type="OrthoDB" id="10254221at2759"/>
<feature type="domain" description="NAD(P)-binding" evidence="1">
    <location>
        <begin position="7"/>
        <end position="173"/>
    </location>
</feature>
<keyword evidence="3" id="KW-1185">Reference proteome</keyword>
<dbReference type="AlphaFoldDB" id="A0A6A6CM40"/>
<dbReference type="PANTHER" id="PTHR43355:SF7">
    <property type="entry name" value="NAD(P)-BINDING DOMAIN-CONTAINING PROTEIN"/>
    <property type="match status" value="1"/>
</dbReference>
<dbReference type="RefSeq" id="XP_033667881.1">
    <property type="nucleotide sequence ID" value="XM_033816789.1"/>
</dbReference>
<dbReference type="Pfam" id="PF13460">
    <property type="entry name" value="NAD_binding_10"/>
    <property type="match status" value="1"/>
</dbReference>
<evidence type="ECO:0000259" key="1">
    <source>
        <dbReference type="Pfam" id="PF13460"/>
    </source>
</evidence>
<proteinExistence type="predicted"/>
<dbReference type="InterPro" id="IPR036291">
    <property type="entry name" value="NAD(P)-bd_dom_sf"/>
</dbReference>
<dbReference type="PANTHER" id="PTHR43355">
    <property type="entry name" value="FLAVIN REDUCTASE (NADPH)"/>
    <property type="match status" value="1"/>
</dbReference>
<protein>
    <recommendedName>
        <fullName evidence="1">NAD(P)-binding domain-containing protein</fullName>
    </recommendedName>
</protein>
<dbReference type="InterPro" id="IPR016040">
    <property type="entry name" value="NAD(P)-bd_dom"/>
</dbReference>
<accession>A0A6A6CM40</accession>
<organism evidence="2 3">
    <name type="scientific">Zasmidium cellare ATCC 36951</name>
    <dbReference type="NCBI Taxonomy" id="1080233"/>
    <lineage>
        <taxon>Eukaryota</taxon>
        <taxon>Fungi</taxon>
        <taxon>Dikarya</taxon>
        <taxon>Ascomycota</taxon>
        <taxon>Pezizomycotina</taxon>
        <taxon>Dothideomycetes</taxon>
        <taxon>Dothideomycetidae</taxon>
        <taxon>Mycosphaerellales</taxon>
        <taxon>Mycosphaerellaceae</taxon>
        <taxon>Zasmidium</taxon>
    </lineage>
</organism>
<dbReference type="EMBL" id="ML993594">
    <property type="protein sequence ID" value="KAF2166992.1"/>
    <property type="molecule type" value="Genomic_DNA"/>
</dbReference>
<dbReference type="Gene3D" id="3.40.50.720">
    <property type="entry name" value="NAD(P)-binding Rossmann-like Domain"/>
    <property type="match status" value="1"/>
</dbReference>
<dbReference type="Proteomes" id="UP000799537">
    <property type="component" value="Unassembled WGS sequence"/>
</dbReference>
<reference evidence="2" key="1">
    <citation type="journal article" date="2020" name="Stud. Mycol.">
        <title>101 Dothideomycetes genomes: a test case for predicting lifestyles and emergence of pathogens.</title>
        <authorList>
            <person name="Haridas S."/>
            <person name="Albert R."/>
            <person name="Binder M."/>
            <person name="Bloem J."/>
            <person name="Labutti K."/>
            <person name="Salamov A."/>
            <person name="Andreopoulos B."/>
            <person name="Baker S."/>
            <person name="Barry K."/>
            <person name="Bills G."/>
            <person name="Bluhm B."/>
            <person name="Cannon C."/>
            <person name="Castanera R."/>
            <person name="Culley D."/>
            <person name="Daum C."/>
            <person name="Ezra D."/>
            <person name="Gonzalez J."/>
            <person name="Henrissat B."/>
            <person name="Kuo A."/>
            <person name="Liang C."/>
            <person name="Lipzen A."/>
            <person name="Lutzoni F."/>
            <person name="Magnuson J."/>
            <person name="Mondo S."/>
            <person name="Nolan M."/>
            <person name="Ohm R."/>
            <person name="Pangilinan J."/>
            <person name="Park H.-J."/>
            <person name="Ramirez L."/>
            <person name="Alfaro M."/>
            <person name="Sun H."/>
            <person name="Tritt A."/>
            <person name="Yoshinaga Y."/>
            <person name="Zwiers L.-H."/>
            <person name="Turgeon B."/>
            <person name="Goodwin S."/>
            <person name="Spatafora J."/>
            <person name="Crous P."/>
            <person name="Grigoriev I."/>
        </authorList>
    </citation>
    <scope>NUCLEOTIDE SEQUENCE</scope>
    <source>
        <strain evidence="2">ATCC 36951</strain>
    </source>
</reference>
<evidence type="ECO:0000313" key="3">
    <source>
        <dbReference type="Proteomes" id="UP000799537"/>
    </source>
</evidence>
<dbReference type="InterPro" id="IPR051606">
    <property type="entry name" value="Polyketide_Oxido-like"/>
</dbReference>